<dbReference type="GO" id="GO:0005524">
    <property type="term" value="F:ATP binding"/>
    <property type="evidence" value="ECO:0007669"/>
    <property type="project" value="UniProtKB-KW"/>
</dbReference>
<evidence type="ECO:0000256" key="11">
    <source>
        <dbReference type="ARBA" id="ARBA00023012"/>
    </source>
</evidence>
<keyword evidence="12 13" id="KW-0472">Membrane</keyword>
<dbReference type="InterPro" id="IPR003661">
    <property type="entry name" value="HisK_dim/P_dom"/>
</dbReference>
<organism evidence="15 16">
    <name type="scientific">Limnohabitans planktonicus II-D5</name>
    <dbReference type="NCBI Taxonomy" id="1293045"/>
    <lineage>
        <taxon>Bacteria</taxon>
        <taxon>Pseudomonadati</taxon>
        <taxon>Pseudomonadota</taxon>
        <taxon>Betaproteobacteria</taxon>
        <taxon>Burkholderiales</taxon>
        <taxon>Comamonadaceae</taxon>
        <taxon>Limnohabitans</taxon>
    </lineage>
</organism>
<dbReference type="EMBL" id="LFYT02000002">
    <property type="protein sequence ID" value="PVE44228.1"/>
    <property type="molecule type" value="Genomic_DNA"/>
</dbReference>
<keyword evidence="6 13" id="KW-0812">Transmembrane</keyword>
<dbReference type="InterPro" id="IPR036097">
    <property type="entry name" value="HisK_dim/P_sf"/>
</dbReference>
<feature type="transmembrane region" description="Helical" evidence="13">
    <location>
        <begin position="174"/>
        <end position="192"/>
    </location>
</feature>
<dbReference type="PRINTS" id="PR00344">
    <property type="entry name" value="BCTRLSENSOR"/>
</dbReference>
<evidence type="ECO:0000313" key="16">
    <source>
        <dbReference type="Proteomes" id="UP000037507"/>
    </source>
</evidence>
<dbReference type="InterPro" id="IPR005467">
    <property type="entry name" value="His_kinase_dom"/>
</dbReference>
<sequence length="485" mass="53475">MISLRKLRQPSLFKRLLVWQTLVMLLAVGASFGWSIWLAYQPKTGSIDRNMYLLAEAVARFSALNLSTEHAGAVARVVQQLDKDNATLPTKDTDFAWQVWSTTGLLLSSDGMINTFAMTPPGSLEIGIRHDQGDWRLMAALSPDEKVWAVVGQTRAFYSQLDVLVLRQMVTTPLVYMTVLVIALWLATWRGLKPLQQLGQRIAMRDAGSREPLTDVVHDPLELQPLTTALDAYAVREAELRANEKRFFADAAHELRTPLAVIGAQAHVLLQEPDSARQPDMLHSLQRGVQRAGDVLSKVLTLSRLDASPVGDAMDTATTVDLGEMLRERIAEHTQRAIEREIDLGLLESASVLVSGNVSLISVAMDNLIDNALLYCPQGSHIDVSFGKKGGYAWWAVEDDGPGIDPEQQALVFDRFERGTTSQDIAGSGLGLSIAREVAHKHGGKLRLEAPAARHGCRFVMTLPVNPRWPMTGLAQVDINRRFPV</sequence>
<gene>
    <name evidence="15" type="ORF">H663_001900</name>
</gene>
<comment type="catalytic activity">
    <reaction evidence="1">
        <text>ATP + protein L-histidine = ADP + protein N-phospho-L-histidine.</text>
        <dbReference type="EC" id="2.7.13.3"/>
    </reaction>
</comment>
<dbReference type="STRING" id="1293045.H663_18570"/>
<keyword evidence="5" id="KW-0808">Transferase</keyword>
<reference evidence="15" key="1">
    <citation type="submission" date="2017-04" db="EMBL/GenBank/DDBJ databases">
        <title>Unexpected and diverse lifestyles within the genus Limnohabitans.</title>
        <authorList>
            <person name="Kasalicky V."/>
            <person name="Mehrshad M."/>
            <person name="Andrei S.-A."/>
            <person name="Salcher M."/>
            <person name="Kratochvilova H."/>
            <person name="Simek K."/>
            <person name="Ghai R."/>
        </authorList>
    </citation>
    <scope>NUCLEOTIDE SEQUENCE [LARGE SCALE GENOMIC DNA]</scope>
    <source>
        <strain evidence="15">II-D5</strain>
    </source>
</reference>
<dbReference type="GO" id="GO:0000155">
    <property type="term" value="F:phosphorelay sensor kinase activity"/>
    <property type="evidence" value="ECO:0007669"/>
    <property type="project" value="InterPro"/>
</dbReference>
<evidence type="ECO:0000256" key="3">
    <source>
        <dbReference type="ARBA" id="ARBA00012438"/>
    </source>
</evidence>
<comment type="subcellular location">
    <subcellularLocation>
        <location evidence="2">Membrane</location>
        <topology evidence="2">Multi-pass membrane protein</topology>
    </subcellularLocation>
</comment>
<proteinExistence type="predicted"/>
<evidence type="ECO:0000256" key="5">
    <source>
        <dbReference type="ARBA" id="ARBA00022679"/>
    </source>
</evidence>
<keyword evidence="16" id="KW-1185">Reference proteome</keyword>
<evidence type="ECO:0000256" key="13">
    <source>
        <dbReference type="SAM" id="Phobius"/>
    </source>
</evidence>
<dbReference type="CDD" id="cd00082">
    <property type="entry name" value="HisKA"/>
    <property type="match status" value="1"/>
</dbReference>
<dbReference type="Pfam" id="PF02518">
    <property type="entry name" value="HATPase_c"/>
    <property type="match status" value="1"/>
</dbReference>
<dbReference type="SMART" id="SM00388">
    <property type="entry name" value="HisKA"/>
    <property type="match status" value="1"/>
</dbReference>
<evidence type="ECO:0000259" key="14">
    <source>
        <dbReference type="PROSITE" id="PS50109"/>
    </source>
</evidence>
<evidence type="ECO:0000256" key="7">
    <source>
        <dbReference type="ARBA" id="ARBA00022741"/>
    </source>
</evidence>
<keyword evidence="11" id="KW-0902">Two-component regulatory system</keyword>
<dbReference type="SUPFAM" id="SSF55874">
    <property type="entry name" value="ATPase domain of HSP90 chaperone/DNA topoisomerase II/histidine kinase"/>
    <property type="match status" value="1"/>
</dbReference>
<keyword evidence="8 15" id="KW-0418">Kinase</keyword>
<feature type="transmembrane region" description="Helical" evidence="13">
    <location>
        <begin position="21"/>
        <end position="40"/>
    </location>
</feature>
<keyword evidence="9" id="KW-0067">ATP-binding</keyword>
<dbReference type="GO" id="GO:0005886">
    <property type="term" value="C:plasma membrane"/>
    <property type="evidence" value="ECO:0007669"/>
    <property type="project" value="TreeGrafter"/>
</dbReference>
<dbReference type="CDD" id="cd00075">
    <property type="entry name" value="HATPase"/>
    <property type="match status" value="1"/>
</dbReference>
<comment type="caution">
    <text evidence="15">The sequence shown here is derived from an EMBL/GenBank/DDBJ whole genome shotgun (WGS) entry which is preliminary data.</text>
</comment>
<dbReference type="SUPFAM" id="SSF47384">
    <property type="entry name" value="Homodimeric domain of signal transducing histidine kinase"/>
    <property type="match status" value="1"/>
</dbReference>
<dbReference type="Gene3D" id="3.30.565.10">
    <property type="entry name" value="Histidine kinase-like ATPase, C-terminal domain"/>
    <property type="match status" value="1"/>
</dbReference>
<evidence type="ECO:0000256" key="6">
    <source>
        <dbReference type="ARBA" id="ARBA00022692"/>
    </source>
</evidence>
<dbReference type="Gene3D" id="1.10.287.130">
    <property type="match status" value="1"/>
</dbReference>
<dbReference type="RefSeq" id="WP_053176173.1">
    <property type="nucleotide sequence ID" value="NZ_LFYT02000002.1"/>
</dbReference>
<keyword evidence="10 13" id="KW-1133">Transmembrane helix</keyword>
<dbReference type="InterPro" id="IPR003594">
    <property type="entry name" value="HATPase_dom"/>
</dbReference>
<dbReference type="Pfam" id="PF00512">
    <property type="entry name" value="HisKA"/>
    <property type="match status" value="1"/>
</dbReference>
<dbReference type="InterPro" id="IPR050428">
    <property type="entry name" value="TCS_sensor_his_kinase"/>
</dbReference>
<dbReference type="PROSITE" id="PS50109">
    <property type="entry name" value="HIS_KIN"/>
    <property type="match status" value="1"/>
</dbReference>
<evidence type="ECO:0000256" key="9">
    <source>
        <dbReference type="ARBA" id="ARBA00022840"/>
    </source>
</evidence>
<dbReference type="InterPro" id="IPR004358">
    <property type="entry name" value="Sig_transdc_His_kin-like_C"/>
</dbReference>
<evidence type="ECO:0000256" key="12">
    <source>
        <dbReference type="ARBA" id="ARBA00023136"/>
    </source>
</evidence>
<dbReference type="SMART" id="SM00387">
    <property type="entry name" value="HATPase_c"/>
    <property type="match status" value="1"/>
</dbReference>
<evidence type="ECO:0000256" key="8">
    <source>
        <dbReference type="ARBA" id="ARBA00022777"/>
    </source>
</evidence>
<dbReference type="EC" id="2.7.13.3" evidence="3"/>
<dbReference type="Proteomes" id="UP000037507">
    <property type="component" value="Unassembled WGS sequence"/>
</dbReference>
<dbReference type="OrthoDB" id="8554694at2"/>
<accession>A0A2T7UHY1</accession>
<evidence type="ECO:0000256" key="10">
    <source>
        <dbReference type="ARBA" id="ARBA00022989"/>
    </source>
</evidence>
<feature type="domain" description="Histidine kinase" evidence="14">
    <location>
        <begin position="250"/>
        <end position="467"/>
    </location>
</feature>
<evidence type="ECO:0000313" key="15">
    <source>
        <dbReference type="EMBL" id="PVE44228.1"/>
    </source>
</evidence>
<dbReference type="InterPro" id="IPR036890">
    <property type="entry name" value="HATPase_C_sf"/>
</dbReference>
<keyword evidence="7" id="KW-0547">Nucleotide-binding</keyword>
<dbReference type="AlphaFoldDB" id="A0A2T7UHY1"/>
<evidence type="ECO:0000256" key="2">
    <source>
        <dbReference type="ARBA" id="ARBA00004141"/>
    </source>
</evidence>
<dbReference type="PANTHER" id="PTHR45436:SF14">
    <property type="entry name" value="SENSOR PROTEIN QSEC"/>
    <property type="match status" value="1"/>
</dbReference>
<evidence type="ECO:0000256" key="4">
    <source>
        <dbReference type="ARBA" id="ARBA00022553"/>
    </source>
</evidence>
<evidence type="ECO:0000256" key="1">
    <source>
        <dbReference type="ARBA" id="ARBA00000085"/>
    </source>
</evidence>
<protein>
    <recommendedName>
        <fullName evidence="3">histidine kinase</fullName>
        <ecNumber evidence="3">2.7.13.3</ecNumber>
    </recommendedName>
</protein>
<keyword evidence="4" id="KW-0597">Phosphoprotein</keyword>
<dbReference type="PANTHER" id="PTHR45436">
    <property type="entry name" value="SENSOR HISTIDINE KINASE YKOH"/>
    <property type="match status" value="1"/>
</dbReference>
<name>A0A2T7UHY1_9BURK</name>